<protein>
    <submittedName>
        <fullName evidence="2">Uncharacterized protein</fullName>
    </submittedName>
</protein>
<evidence type="ECO:0000313" key="3">
    <source>
        <dbReference type="Proteomes" id="UP001055200"/>
    </source>
</evidence>
<dbReference type="InterPro" id="IPR058714">
    <property type="entry name" value="LpqS"/>
</dbReference>
<name>A0ABY3U087_9MYCO</name>
<evidence type="ECO:0000313" key="2">
    <source>
        <dbReference type="EMBL" id="ULN51166.1"/>
    </source>
</evidence>
<sequence>MNGAQRRTWRQLAAVLTLVVSVWAGGLGSSLARAQAAVAAPVTVTAPVEADPAHPDLNDDTTPHTDRAVDSAQPTRTVLPRLRASVAGPSAPPSALTAAVTARVGARQAGRPATPRDGRHLLTRFCILRR</sequence>
<feature type="compositionally biased region" description="Basic and acidic residues" evidence="1">
    <location>
        <begin position="51"/>
        <end position="69"/>
    </location>
</feature>
<dbReference type="RefSeq" id="WP_240169450.1">
    <property type="nucleotide sequence ID" value="NZ_CP092365.1"/>
</dbReference>
<gene>
    <name evidence="2" type="ORF">MIU77_09370</name>
</gene>
<proteinExistence type="predicted"/>
<dbReference type="EMBL" id="CP092365">
    <property type="protein sequence ID" value="ULN51166.1"/>
    <property type="molecule type" value="Genomic_DNA"/>
</dbReference>
<dbReference type="Proteomes" id="UP001055200">
    <property type="component" value="Chromosome"/>
</dbReference>
<dbReference type="Pfam" id="PF26327">
    <property type="entry name" value="LpqS"/>
    <property type="match status" value="1"/>
</dbReference>
<feature type="region of interest" description="Disordered" evidence="1">
    <location>
        <begin position="47"/>
        <end position="74"/>
    </location>
</feature>
<accession>A0ABY3U087</accession>
<evidence type="ECO:0000256" key="1">
    <source>
        <dbReference type="SAM" id="MobiDB-lite"/>
    </source>
</evidence>
<keyword evidence="3" id="KW-1185">Reference proteome</keyword>
<reference evidence="2" key="1">
    <citation type="submission" date="2022-08" db="EMBL/GenBank/DDBJ databases">
        <title>Complete genome sequence of 14 non-tuberculosis mycobacteria type-strains.</title>
        <authorList>
            <person name="Igarashi Y."/>
            <person name="Osugi A."/>
            <person name="Mitarai S."/>
        </authorList>
    </citation>
    <scope>NUCLEOTIDE SEQUENCE</scope>
    <source>
        <strain evidence="2">DSM 45575</strain>
    </source>
</reference>
<organism evidence="2 3">
    <name type="scientific">Mycolicibacillus parakoreensis</name>
    <dbReference type="NCBI Taxonomy" id="1069221"/>
    <lineage>
        <taxon>Bacteria</taxon>
        <taxon>Bacillati</taxon>
        <taxon>Actinomycetota</taxon>
        <taxon>Actinomycetes</taxon>
        <taxon>Mycobacteriales</taxon>
        <taxon>Mycobacteriaceae</taxon>
        <taxon>Mycolicibacillus</taxon>
    </lineage>
</organism>